<keyword evidence="1 4" id="KW-0378">Hydrolase</keyword>
<dbReference type="InterPro" id="IPR038718">
    <property type="entry name" value="SNF2-like_sf"/>
</dbReference>
<dbReference type="InterPro" id="IPR001650">
    <property type="entry name" value="Helicase_C-like"/>
</dbReference>
<dbReference type="SUPFAM" id="SSF52540">
    <property type="entry name" value="P-loop containing nucleoside triphosphate hydrolases"/>
    <property type="match status" value="2"/>
</dbReference>
<comment type="caution">
    <text evidence="4">The sequence shown here is derived from an EMBL/GenBank/DDBJ whole genome shotgun (WGS) entry which is preliminary data.</text>
</comment>
<name>A0ABW3HSY7_9BACL</name>
<reference evidence="5" key="1">
    <citation type="journal article" date="2019" name="Int. J. Syst. Evol. Microbiol.">
        <title>The Global Catalogue of Microorganisms (GCM) 10K type strain sequencing project: providing services to taxonomists for standard genome sequencing and annotation.</title>
        <authorList>
            <consortium name="The Broad Institute Genomics Platform"/>
            <consortium name="The Broad Institute Genome Sequencing Center for Infectious Disease"/>
            <person name="Wu L."/>
            <person name="Ma J."/>
        </authorList>
    </citation>
    <scope>NUCLEOTIDE SEQUENCE [LARGE SCALE GENOMIC DNA]</scope>
    <source>
        <strain evidence="5">CCUG 59129</strain>
    </source>
</reference>
<keyword evidence="4" id="KW-0347">Helicase</keyword>
<protein>
    <submittedName>
        <fullName evidence="4">DEAD/DEAH box helicase</fullName>
        <ecNumber evidence="4">3.6.4.-</ecNumber>
    </submittedName>
</protein>
<dbReference type="Gene3D" id="3.40.50.300">
    <property type="entry name" value="P-loop containing nucleotide triphosphate hydrolases"/>
    <property type="match status" value="1"/>
</dbReference>
<gene>
    <name evidence="4" type="ORF">ACFQ2I_14400</name>
</gene>
<feature type="domain" description="Helicase ATP-binding" evidence="2">
    <location>
        <begin position="436"/>
        <end position="597"/>
    </location>
</feature>
<dbReference type="GO" id="GO:0016787">
    <property type="term" value="F:hydrolase activity"/>
    <property type="evidence" value="ECO:0007669"/>
    <property type="project" value="UniProtKB-KW"/>
</dbReference>
<evidence type="ECO:0000313" key="5">
    <source>
        <dbReference type="Proteomes" id="UP001596989"/>
    </source>
</evidence>
<evidence type="ECO:0000313" key="4">
    <source>
        <dbReference type="EMBL" id="MFD0960579.1"/>
    </source>
</evidence>
<sequence length="879" mass="101241">MFFSRRREQGIRVKHNLQQSGVGFTFLAHHGSKAQVISIPMEREALDTYCRWSGFSSYVAWEELYEQQFVKEGILSFDHIYRLLQDEDATEILKELGIPDESLTVTGILRLESMPLQAELNISLYDSNGRNLDRVGLRRGAMYDISDQLYLLPERVYRLLQALEAEYEHGYQKIGICQKLAEEAGIQLERFLENEDYRVIDSYEPDILVHAPDHLEVIIRGNDKEESEVLQGNKAYTSFGEGTLRRRYVKTKRVTDDLTALRKKSHIRGEEVPVFLQNPSAVLEDHTFSFDLEEFSERVKGIVPIQRIRPQYNQGTGLQWVDETNGEPVEITEEEKKELREVLAKEPTSTFVQTTKPHPRWVFVTKHLKDELFGKSSEQLVQHHKSQYRLDIHNNEDELEFKINEQRDGQDAQVPIPPTLNGDLFDHQVHGYRWLIKLSSERQGGLLADDMGLGKTLQVIAYLLYQHEQGLLGPTMIVTPIALIENWIQEIEKFAPTMRKEVYVHRGSQRLRDDQLLSSFGIIITSYDTLKLDQMILGKIKFRNIVCDEAQNAKSHASQRSHALRAMQANFRLAMTGTPVENSLEELWSIMDYVQPGYLGSLREFRKRYIETSDYDSLVDTLKPHYLRRTKEEVLKDRLPRKVVHEPITVEASVEQKQLATTMVASIANNKLEILNVLGRLRQLYGHPGAVYPPYEELESSRVPKLAHLFTILDSARERGEKVLVFTEFRRIQYLLKRAIMQRYGVRVPIISGETSNRQAVVLEFNQSIDFGVMILSQKAAGVGLTITSANHVIHYTRWWNPAVENQATDRAYRIGQTKDVYVHHMITTDAQNFPNGTVEQLMHQLLILKSDLAQNVLVPFQSKEIEEVLAEMVASSRG</sequence>
<dbReference type="GO" id="GO:0004386">
    <property type="term" value="F:helicase activity"/>
    <property type="evidence" value="ECO:0007669"/>
    <property type="project" value="UniProtKB-KW"/>
</dbReference>
<dbReference type="EMBL" id="JBHTJZ010000022">
    <property type="protein sequence ID" value="MFD0960579.1"/>
    <property type="molecule type" value="Genomic_DNA"/>
</dbReference>
<dbReference type="InterPro" id="IPR027417">
    <property type="entry name" value="P-loop_NTPase"/>
</dbReference>
<keyword evidence="4" id="KW-0547">Nucleotide-binding</keyword>
<dbReference type="Pfam" id="PF00271">
    <property type="entry name" value="Helicase_C"/>
    <property type="match status" value="1"/>
</dbReference>
<dbReference type="RefSeq" id="WP_377565153.1">
    <property type="nucleotide sequence ID" value="NZ_JBHTJZ010000022.1"/>
</dbReference>
<dbReference type="PANTHER" id="PTHR10799">
    <property type="entry name" value="SNF2/RAD54 HELICASE FAMILY"/>
    <property type="match status" value="1"/>
</dbReference>
<evidence type="ECO:0000259" key="2">
    <source>
        <dbReference type="PROSITE" id="PS51192"/>
    </source>
</evidence>
<dbReference type="Proteomes" id="UP001596989">
    <property type="component" value="Unassembled WGS sequence"/>
</dbReference>
<dbReference type="PROSITE" id="PS51194">
    <property type="entry name" value="HELICASE_CTER"/>
    <property type="match status" value="1"/>
</dbReference>
<keyword evidence="5" id="KW-1185">Reference proteome</keyword>
<dbReference type="SMART" id="SM00490">
    <property type="entry name" value="HELICc"/>
    <property type="match status" value="1"/>
</dbReference>
<proteinExistence type="predicted"/>
<dbReference type="CDD" id="cd18793">
    <property type="entry name" value="SF2_C_SNF"/>
    <property type="match status" value="1"/>
</dbReference>
<dbReference type="PROSITE" id="PS51192">
    <property type="entry name" value="HELICASE_ATP_BIND_1"/>
    <property type="match status" value="1"/>
</dbReference>
<feature type="domain" description="Helicase C-terminal" evidence="3">
    <location>
        <begin position="705"/>
        <end position="867"/>
    </location>
</feature>
<dbReference type="InterPro" id="IPR000330">
    <property type="entry name" value="SNF2_N"/>
</dbReference>
<evidence type="ECO:0000259" key="3">
    <source>
        <dbReference type="PROSITE" id="PS51194"/>
    </source>
</evidence>
<evidence type="ECO:0000256" key="1">
    <source>
        <dbReference type="ARBA" id="ARBA00022801"/>
    </source>
</evidence>
<dbReference type="InterPro" id="IPR049730">
    <property type="entry name" value="SNF2/RAD54-like_C"/>
</dbReference>
<dbReference type="InterPro" id="IPR014001">
    <property type="entry name" value="Helicase_ATP-bd"/>
</dbReference>
<accession>A0ABW3HSY7</accession>
<dbReference type="Gene3D" id="3.40.50.10810">
    <property type="entry name" value="Tandem AAA-ATPase domain"/>
    <property type="match status" value="1"/>
</dbReference>
<organism evidence="4 5">
    <name type="scientific">Paenibacillus chungangensis</name>
    <dbReference type="NCBI Taxonomy" id="696535"/>
    <lineage>
        <taxon>Bacteria</taxon>
        <taxon>Bacillati</taxon>
        <taxon>Bacillota</taxon>
        <taxon>Bacilli</taxon>
        <taxon>Bacillales</taxon>
        <taxon>Paenibacillaceae</taxon>
        <taxon>Paenibacillus</taxon>
    </lineage>
</organism>
<keyword evidence="4" id="KW-0067">ATP-binding</keyword>
<dbReference type="SMART" id="SM00487">
    <property type="entry name" value="DEXDc"/>
    <property type="match status" value="1"/>
</dbReference>
<dbReference type="Pfam" id="PF00176">
    <property type="entry name" value="SNF2-rel_dom"/>
    <property type="match status" value="1"/>
</dbReference>
<dbReference type="EC" id="3.6.4.-" evidence="4"/>